<proteinExistence type="predicted"/>
<dbReference type="RefSeq" id="XP_002140490.1">
    <property type="nucleotide sequence ID" value="XM_002140454.1"/>
</dbReference>
<gene>
    <name evidence="2" type="ORF">CMU_018980</name>
</gene>
<dbReference type="VEuPathDB" id="CryptoDB:CMU_018980"/>
<evidence type="ECO:0000313" key="2">
    <source>
        <dbReference type="EMBL" id="EEA06141.1"/>
    </source>
</evidence>
<name>B6AC85_CRYMR</name>
<dbReference type="OrthoDB" id="342985at2759"/>
<dbReference type="Proteomes" id="UP000001460">
    <property type="component" value="Unassembled WGS sequence"/>
</dbReference>
<dbReference type="GeneID" id="6995492"/>
<organism evidence="2 3">
    <name type="scientific">Cryptosporidium muris (strain RN66)</name>
    <dbReference type="NCBI Taxonomy" id="441375"/>
    <lineage>
        <taxon>Eukaryota</taxon>
        <taxon>Sar</taxon>
        <taxon>Alveolata</taxon>
        <taxon>Apicomplexa</taxon>
        <taxon>Conoidasida</taxon>
        <taxon>Coccidia</taxon>
        <taxon>Eucoccidiorida</taxon>
        <taxon>Eimeriorina</taxon>
        <taxon>Cryptosporidiidae</taxon>
        <taxon>Cryptosporidium</taxon>
    </lineage>
</organism>
<keyword evidence="3" id="KW-1185">Reference proteome</keyword>
<sequence length="1889" mass="218462">MESYFNRIFFWVITLLLFYGINLQIAKAITTDNREEIRYAMETKKEDVTSIEEALGCIITQYIRDKFGWNRIHRIPRYISMPTTFPSTLKTKFTNEDLSDPRKFYLNCLKIMAELEKKNIALLGPETISEKEYAQKSYCISSAVYCYPEKSQLEIVEEYFNKIMKDIANTVHEYRIKKVNIIEQEEDKEEDLYEKPKYKPAIEEKLKKLQILRKKSIIPPMSSDLEQEFFSTTLEDVPLRKAAAKQKATEKLEYQLTGKASLYNLPIDDNLVSKMSWNFWRSIVTQEERDTKENNIRLLLKSHSFPHNLNNSLNTIKNMYEICQKVLFSEWKDGLVNILNSAINSVKDIFIDIDNSKSEEMSAQYPNPEIDDEKNTAAKKVIFQYCEDSIDHFVGNRQWSKIVERQNSQIYGLPSGRPYRPFKFTFGKTIYEMRENCASVIWDLFSSGITKDLHIEGFRKSGKYDLKLVKNTIESFCHFTSIAYFQGEPTLEELEAIPELRLRHQNKDSADKYDDIWNFKSDTIKPPRYQFLAKPNDENVHVISSKASPTGYNKFESNKTLNKRFFLDGRSPRALFGSTRNLDDILKNGVPVGLTVGEIDSETQTYLSLYQDSKPSIVAIQQWNALRSQVQESNKKGHGFTLQDLPSNPPSEWNTPQYNSEKFFFVCVEILNSMLIHKKISVIFPHGSGGNTQTKVQMTIIEFCRDAVNHYFENYEQLFGISRAVTHAPLSKINYELLSPMVSPSTSSQWASMQEQVILDFIRDQPNRINEILPSEPIEFVEVSSPEEFIQQCFNTVMLGIGATPSTIIIEQDFSVSTEEVVQKFCFNASSIYFTAIEYAHLWKESQEWFSDSKYAIYASRGTLKDIPWPPPSKPLAYVGQGQPELFRDMCFLVLFIYWISGQFKDFLIEGTTYRETPNIDIAKNILEDFCTSSARSLYKISEFHLKARENLDIDIIQTLKNSNNYDEAKKSQLEKLENFEYPEETSLRTKAAKKQWEALKEQLSKDLNMNYVRFLKLPPYDQTLQELWPLNVSEENFFRHCIYVLNELIDRKLAVLSSYVLGDRNYVVESFCKESYFYVFSNIKEQDKFNSEIDSNKMNNKVDSRAHSFLMDILQELSAEGFPILQWLDHYLNFESQEDRHTLTRAVKWGEKYNNWHFLDLLIRNLDKEQFVNIQKHIQAISPFGKIMSVGLFDKEKLSSIQTTWGAIYLQSLRDSEKGENRIIGLVGSTPPESIWPGASGERDFVLRCVESLQKQKINPPYIIIKSDGRSERGILQIFCEDALDTLMDIQREPQKILSLDFSYEKCINEATRQWQWHHIFQQIDIDEKELGFPRITGLEPTISHLYFAGGTTPDEIEDKCGSALEELDKLRKIKVLTRDASTFCHDAVKRICRENQDGKSTCTLEREKLEEIILGFYMDSPIGNPLHANPRTRCMRIWTLLKSSIPEAKKKQIIKSGSASMFNSSSTILCQTAIKFPALKEILDVCSPIDTPNHIIRSFLNAIRKLKQISNLYYDNEDRVIQWIKEYIVRYLADERTDTEFTELAGDNVFGDPYSKEDEGENFGKEGILGKGIPKTFRPLTDNEKALLNHKKNMRIDALVNGIVKEVLPILSEQVKVGAKSRLTQDALEEIQKELDQKDEFFNGKKLTFEDFGASIPISKDDRTRLAGGKVYLPLVSRQFETKKQPTKLIAEIDTRWNNSKKNKSTHISKDKDSKYDGNQPKIAKALRNLDKEWISIISYRNSPIKGLPLGRPSEYTGKYVFTKEAMVQRCIKFLTNEVYSEQYKIQVKGNMIEKVALIRGHCMGAANMHYSGNKRSYQIVRDRPKATYKAGRTIYVKEQKKPLHQVIVDEKLGRSGGVLSESELSPEENEFIQNNIPPQGVSIELV</sequence>
<dbReference type="STRING" id="441375.B6AC85"/>
<dbReference type="OMA" id="HANPRTR"/>
<feature type="chain" id="PRO_5002839966" evidence="1">
    <location>
        <begin position="29"/>
        <end position="1889"/>
    </location>
</feature>
<reference evidence="2" key="1">
    <citation type="submission" date="2008-06" db="EMBL/GenBank/DDBJ databases">
        <authorList>
            <person name="Lorenzi H."/>
            <person name="Inman J."/>
            <person name="Miller J."/>
            <person name="Schobel S."/>
            <person name="Amedeo P."/>
            <person name="Caler E.V."/>
            <person name="da Silva J."/>
        </authorList>
    </citation>
    <scope>NUCLEOTIDE SEQUENCE [LARGE SCALE GENOMIC DNA]</scope>
    <source>
        <strain evidence="2">RN66</strain>
    </source>
</reference>
<evidence type="ECO:0000313" key="3">
    <source>
        <dbReference type="Proteomes" id="UP000001460"/>
    </source>
</evidence>
<accession>B6AC85</accession>
<evidence type="ECO:0000256" key="1">
    <source>
        <dbReference type="SAM" id="SignalP"/>
    </source>
</evidence>
<keyword evidence="1" id="KW-0732">Signal</keyword>
<feature type="signal peptide" evidence="1">
    <location>
        <begin position="1"/>
        <end position="28"/>
    </location>
</feature>
<protein>
    <submittedName>
        <fullName evidence="2">Uncharacterized protein</fullName>
    </submittedName>
</protein>
<dbReference type="EMBL" id="DS989728">
    <property type="protein sequence ID" value="EEA06141.1"/>
    <property type="molecule type" value="Genomic_DNA"/>
</dbReference>